<sequence>MTGGLAIAGCDRERRDGRARPAARAASRDRGRRPGSPALPFKRRVFASEDFVSVIAFKTAEVSVSDWSNKSNRSPVVKLVEGMGEAAYEVDEVHLW</sequence>
<evidence type="ECO:0000256" key="1">
    <source>
        <dbReference type="SAM" id="MobiDB-lite"/>
    </source>
</evidence>
<dbReference type="EMBL" id="JBBWWR010000020">
    <property type="protein sequence ID" value="KAK8939489.1"/>
    <property type="molecule type" value="Genomic_DNA"/>
</dbReference>
<feature type="region of interest" description="Disordered" evidence="1">
    <location>
        <begin position="1"/>
        <end position="39"/>
    </location>
</feature>
<proteinExistence type="predicted"/>
<reference evidence="2 3" key="1">
    <citation type="journal article" date="2022" name="Nat. Plants">
        <title>Genomes of leafy and leafless Platanthera orchids illuminate the evolution of mycoheterotrophy.</title>
        <authorList>
            <person name="Li M.H."/>
            <person name="Liu K.W."/>
            <person name="Li Z."/>
            <person name="Lu H.C."/>
            <person name="Ye Q.L."/>
            <person name="Zhang D."/>
            <person name="Wang J.Y."/>
            <person name="Li Y.F."/>
            <person name="Zhong Z.M."/>
            <person name="Liu X."/>
            <person name="Yu X."/>
            <person name="Liu D.K."/>
            <person name="Tu X.D."/>
            <person name="Liu B."/>
            <person name="Hao Y."/>
            <person name="Liao X.Y."/>
            <person name="Jiang Y.T."/>
            <person name="Sun W.H."/>
            <person name="Chen J."/>
            <person name="Chen Y.Q."/>
            <person name="Ai Y."/>
            <person name="Zhai J.W."/>
            <person name="Wu S.S."/>
            <person name="Zhou Z."/>
            <person name="Hsiao Y.Y."/>
            <person name="Wu W.L."/>
            <person name="Chen Y.Y."/>
            <person name="Lin Y.F."/>
            <person name="Hsu J.L."/>
            <person name="Li C.Y."/>
            <person name="Wang Z.W."/>
            <person name="Zhao X."/>
            <person name="Zhong W.Y."/>
            <person name="Ma X.K."/>
            <person name="Ma L."/>
            <person name="Huang J."/>
            <person name="Chen G.Z."/>
            <person name="Huang M.Z."/>
            <person name="Huang L."/>
            <person name="Peng D.H."/>
            <person name="Luo Y.B."/>
            <person name="Zou S.Q."/>
            <person name="Chen S.P."/>
            <person name="Lan S."/>
            <person name="Tsai W.C."/>
            <person name="Van de Peer Y."/>
            <person name="Liu Z.J."/>
        </authorList>
    </citation>
    <scope>NUCLEOTIDE SEQUENCE [LARGE SCALE GENOMIC DNA]</scope>
    <source>
        <strain evidence="2">Lor288</strain>
    </source>
</reference>
<keyword evidence="3" id="KW-1185">Reference proteome</keyword>
<gene>
    <name evidence="2" type="ORF">KSP40_PGU002121</name>
</gene>
<protein>
    <submittedName>
        <fullName evidence="2">Uncharacterized protein</fullName>
    </submittedName>
</protein>
<accession>A0ABR2LFX1</accession>
<feature type="compositionally biased region" description="Basic and acidic residues" evidence="1">
    <location>
        <begin position="10"/>
        <end position="19"/>
    </location>
</feature>
<evidence type="ECO:0000313" key="3">
    <source>
        <dbReference type="Proteomes" id="UP001412067"/>
    </source>
</evidence>
<comment type="caution">
    <text evidence="2">The sequence shown here is derived from an EMBL/GenBank/DDBJ whole genome shotgun (WGS) entry which is preliminary data.</text>
</comment>
<dbReference type="Proteomes" id="UP001412067">
    <property type="component" value="Unassembled WGS sequence"/>
</dbReference>
<name>A0ABR2LFX1_9ASPA</name>
<organism evidence="2 3">
    <name type="scientific">Platanthera guangdongensis</name>
    <dbReference type="NCBI Taxonomy" id="2320717"/>
    <lineage>
        <taxon>Eukaryota</taxon>
        <taxon>Viridiplantae</taxon>
        <taxon>Streptophyta</taxon>
        <taxon>Embryophyta</taxon>
        <taxon>Tracheophyta</taxon>
        <taxon>Spermatophyta</taxon>
        <taxon>Magnoliopsida</taxon>
        <taxon>Liliopsida</taxon>
        <taxon>Asparagales</taxon>
        <taxon>Orchidaceae</taxon>
        <taxon>Orchidoideae</taxon>
        <taxon>Orchideae</taxon>
        <taxon>Orchidinae</taxon>
        <taxon>Platanthera</taxon>
    </lineage>
</organism>
<evidence type="ECO:0000313" key="2">
    <source>
        <dbReference type="EMBL" id="KAK8939489.1"/>
    </source>
</evidence>